<dbReference type="EMBL" id="KB445571">
    <property type="protein sequence ID" value="EMD95175.1"/>
    <property type="molecule type" value="Genomic_DNA"/>
</dbReference>
<evidence type="ECO:0000313" key="1">
    <source>
        <dbReference type="EMBL" id="EMD95175.1"/>
    </source>
</evidence>
<dbReference type="HOGENOM" id="CLU_2831017_0_0_1"/>
<reference evidence="2" key="2">
    <citation type="journal article" date="2013" name="PLoS Genet.">
        <title>Comparative genome structure, secondary metabolite, and effector coding capacity across Cochliobolus pathogens.</title>
        <authorList>
            <person name="Condon B.J."/>
            <person name="Leng Y."/>
            <person name="Wu D."/>
            <person name="Bushley K.E."/>
            <person name="Ohm R.A."/>
            <person name="Otillar R."/>
            <person name="Martin J."/>
            <person name="Schackwitz W."/>
            <person name="Grimwood J."/>
            <person name="MohdZainudin N."/>
            <person name="Xue C."/>
            <person name="Wang R."/>
            <person name="Manning V.A."/>
            <person name="Dhillon B."/>
            <person name="Tu Z.J."/>
            <person name="Steffenson B.J."/>
            <person name="Salamov A."/>
            <person name="Sun H."/>
            <person name="Lowry S."/>
            <person name="LaButti K."/>
            <person name="Han J."/>
            <person name="Copeland A."/>
            <person name="Lindquist E."/>
            <person name="Barry K."/>
            <person name="Schmutz J."/>
            <person name="Baker S.E."/>
            <person name="Ciuffetti L.M."/>
            <person name="Grigoriev I.V."/>
            <person name="Zhong S."/>
            <person name="Turgeon B.G."/>
        </authorList>
    </citation>
    <scope>NUCLEOTIDE SEQUENCE [LARGE SCALE GENOMIC DNA]</scope>
    <source>
        <strain evidence="2">C5 / ATCC 48332 / race O</strain>
    </source>
</reference>
<gene>
    <name evidence="1" type="ORF">COCHEDRAFT_1191900</name>
</gene>
<dbReference type="AlphaFoldDB" id="M2TCA9"/>
<evidence type="ECO:0000313" key="2">
    <source>
        <dbReference type="Proteomes" id="UP000016936"/>
    </source>
</evidence>
<sequence length="66" mass="7360">MTDPRVADLSARNLVYLEASLKKKIGVFCPECQPSMPINSGRVLGTAVVNEAAHLLATRLRRHWQE</sequence>
<organism evidence="1 2">
    <name type="scientific">Cochliobolus heterostrophus (strain C5 / ATCC 48332 / race O)</name>
    <name type="common">Southern corn leaf blight fungus</name>
    <name type="synonym">Bipolaris maydis</name>
    <dbReference type="NCBI Taxonomy" id="701091"/>
    <lineage>
        <taxon>Eukaryota</taxon>
        <taxon>Fungi</taxon>
        <taxon>Dikarya</taxon>
        <taxon>Ascomycota</taxon>
        <taxon>Pezizomycotina</taxon>
        <taxon>Dothideomycetes</taxon>
        <taxon>Pleosporomycetidae</taxon>
        <taxon>Pleosporales</taxon>
        <taxon>Pleosporineae</taxon>
        <taxon>Pleosporaceae</taxon>
        <taxon>Bipolaris</taxon>
    </lineage>
</organism>
<name>M2TCA9_COCH5</name>
<proteinExistence type="predicted"/>
<reference evidence="1 2" key="1">
    <citation type="journal article" date="2012" name="PLoS Pathog.">
        <title>Diverse lifestyles and strategies of plant pathogenesis encoded in the genomes of eighteen Dothideomycetes fungi.</title>
        <authorList>
            <person name="Ohm R.A."/>
            <person name="Feau N."/>
            <person name="Henrissat B."/>
            <person name="Schoch C.L."/>
            <person name="Horwitz B.A."/>
            <person name="Barry K.W."/>
            <person name="Condon B.J."/>
            <person name="Copeland A.C."/>
            <person name="Dhillon B."/>
            <person name="Glaser F."/>
            <person name="Hesse C.N."/>
            <person name="Kosti I."/>
            <person name="LaButti K."/>
            <person name="Lindquist E.A."/>
            <person name="Lucas S."/>
            <person name="Salamov A.A."/>
            <person name="Bradshaw R.E."/>
            <person name="Ciuffetti L."/>
            <person name="Hamelin R.C."/>
            <person name="Kema G.H.J."/>
            <person name="Lawrence C."/>
            <person name="Scott J.A."/>
            <person name="Spatafora J.W."/>
            <person name="Turgeon B.G."/>
            <person name="de Wit P.J.G.M."/>
            <person name="Zhong S."/>
            <person name="Goodwin S.B."/>
            <person name="Grigoriev I.V."/>
        </authorList>
    </citation>
    <scope>NUCLEOTIDE SEQUENCE [LARGE SCALE GENOMIC DNA]</scope>
    <source>
        <strain evidence="2">C5 / ATCC 48332 / race O</strain>
    </source>
</reference>
<keyword evidence="2" id="KW-1185">Reference proteome</keyword>
<protein>
    <submittedName>
        <fullName evidence="1">Uncharacterized protein</fullName>
    </submittedName>
</protein>
<dbReference type="Proteomes" id="UP000016936">
    <property type="component" value="Unassembled WGS sequence"/>
</dbReference>
<accession>M2TCA9</accession>